<protein>
    <recommendedName>
        <fullName evidence="4">DUF2889 domain-containing protein</fullName>
    </recommendedName>
</protein>
<evidence type="ECO:0008006" key="4">
    <source>
        <dbReference type="Google" id="ProtNLM"/>
    </source>
</evidence>
<proteinExistence type="predicted"/>
<dbReference type="InterPro" id="IPR021312">
    <property type="entry name" value="DUF2889"/>
</dbReference>
<evidence type="ECO:0000313" key="2">
    <source>
        <dbReference type="EMBL" id="OGL43054.1"/>
    </source>
</evidence>
<keyword evidence="1" id="KW-0812">Transmembrane</keyword>
<sequence>MTIFIRNILIDLDEVEENLMRVTAHMKDVVHDITVSLFVSIPDYRIEDVTLEMKEAPEKNCQKLKEVIGEIKGLKIEPGFNTKVKRILSGKKGCVNVLGLLTVAAPLAINISWFINRKRMSISDAEYQKMKQKDMLDKCIAFSSENLDTSKLALSTGEVAIERECSSIPPPPKRRK</sequence>
<dbReference type="AlphaFoldDB" id="A0A1F7RQ06"/>
<gene>
    <name evidence="2" type="ORF">A2042_03810</name>
</gene>
<accession>A0A1F7RQ06</accession>
<evidence type="ECO:0000256" key="1">
    <source>
        <dbReference type="SAM" id="Phobius"/>
    </source>
</evidence>
<name>A0A1F7RQ06_9BACT</name>
<feature type="transmembrane region" description="Helical" evidence="1">
    <location>
        <begin position="93"/>
        <end position="115"/>
    </location>
</feature>
<dbReference type="EMBL" id="MGDB01000014">
    <property type="protein sequence ID" value="OGL43054.1"/>
    <property type="molecule type" value="Genomic_DNA"/>
</dbReference>
<dbReference type="Pfam" id="PF11136">
    <property type="entry name" value="DUF2889"/>
    <property type="match status" value="1"/>
</dbReference>
<reference evidence="2 3" key="1">
    <citation type="journal article" date="2016" name="Nat. Commun.">
        <title>Thousands of microbial genomes shed light on interconnected biogeochemical processes in an aquifer system.</title>
        <authorList>
            <person name="Anantharaman K."/>
            <person name="Brown C.T."/>
            <person name="Hug L.A."/>
            <person name="Sharon I."/>
            <person name="Castelle C.J."/>
            <person name="Probst A.J."/>
            <person name="Thomas B.C."/>
            <person name="Singh A."/>
            <person name="Wilkins M.J."/>
            <person name="Karaoz U."/>
            <person name="Brodie E.L."/>
            <person name="Williams K.H."/>
            <person name="Hubbard S.S."/>
            <person name="Banfield J.F."/>
        </authorList>
    </citation>
    <scope>NUCLEOTIDE SEQUENCE [LARGE SCALE GENOMIC DNA]</scope>
</reference>
<keyword evidence="1" id="KW-1133">Transmembrane helix</keyword>
<comment type="caution">
    <text evidence="2">The sequence shown here is derived from an EMBL/GenBank/DDBJ whole genome shotgun (WGS) entry which is preliminary data.</text>
</comment>
<organism evidence="2 3">
    <name type="scientific">Candidatus Schekmanbacteria bacterium GWA2_38_11</name>
    <dbReference type="NCBI Taxonomy" id="1817876"/>
    <lineage>
        <taxon>Bacteria</taxon>
        <taxon>Candidatus Schekmaniibacteriota</taxon>
    </lineage>
</organism>
<evidence type="ECO:0000313" key="3">
    <source>
        <dbReference type="Proteomes" id="UP000178526"/>
    </source>
</evidence>
<dbReference type="Proteomes" id="UP000178526">
    <property type="component" value="Unassembled WGS sequence"/>
</dbReference>
<keyword evidence="1" id="KW-0472">Membrane</keyword>